<dbReference type="KEGG" id="pnp:IJ22_00440"/>
<evidence type="ECO:0000313" key="4">
    <source>
        <dbReference type="EMBL" id="ALS20436.1"/>
    </source>
</evidence>
<dbReference type="Proteomes" id="UP000061660">
    <property type="component" value="Chromosome"/>
</dbReference>
<reference evidence="4 5" key="2">
    <citation type="journal article" date="2016" name="Genome Announc.">
        <title>Complete Genome Sequences of Two Interactive Moderate Thermophiles, Paenibacillus napthalenovorans 32O-Y and Paenibacillus sp. 32O-W.</title>
        <authorList>
            <person name="Butler R.R.III."/>
            <person name="Wang J."/>
            <person name="Stark B.C."/>
            <person name="Pombert J.F."/>
        </authorList>
    </citation>
    <scope>NUCLEOTIDE SEQUENCE [LARGE SCALE GENOMIC DNA]</scope>
    <source>
        <strain evidence="4 5">32O-Y</strain>
    </source>
</reference>
<dbReference type="InterPro" id="IPR001347">
    <property type="entry name" value="SIS_dom"/>
</dbReference>
<dbReference type="CDD" id="cd05013">
    <property type="entry name" value="SIS_RpiR"/>
    <property type="match status" value="1"/>
</dbReference>
<dbReference type="InterPro" id="IPR047640">
    <property type="entry name" value="RpiR-like"/>
</dbReference>
<protein>
    <submittedName>
        <fullName evidence="4">RpiR family transcriptional regulator</fullName>
    </submittedName>
</protein>
<proteinExistence type="predicted"/>
<dbReference type="GO" id="GO:0003700">
    <property type="term" value="F:DNA-binding transcription factor activity"/>
    <property type="evidence" value="ECO:0007669"/>
    <property type="project" value="InterPro"/>
</dbReference>
<evidence type="ECO:0000313" key="5">
    <source>
        <dbReference type="Proteomes" id="UP000061660"/>
    </source>
</evidence>
<gene>
    <name evidence="4" type="ORF">IJ22_00440</name>
</gene>
<dbReference type="RefSeq" id="WP_062406321.1">
    <property type="nucleotide sequence ID" value="NZ_CP013652.1"/>
</dbReference>
<dbReference type="InterPro" id="IPR035472">
    <property type="entry name" value="RpiR-like_SIS"/>
</dbReference>
<evidence type="ECO:0000256" key="3">
    <source>
        <dbReference type="ARBA" id="ARBA00023163"/>
    </source>
</evidence>
<dbReference type="PROSITE" id="PS51464">
    <property type="entry name" value="SIS"/>
    <property type="match status" value="1"/>
</dbReference>
<dbReference type="Pfam" id="PF01380">
    <property type="entry name" value="SIS"/>
    <property type="match status" value="1"/>
</dbReference>
<dbReference type="PANTHER" id="PTHR30514">
    <property type="entry name" value="GLUCOKINASE"/>
    <property type="match status" value="1"/>
</dbReference>
<dbReference type="GO" id="GO:0003677">
    <property type="term" value="F:DNA binding"/>
    <property type="evidence" value="ECO:0007669"/>
    <property type="project" value="UniProtKB-KW"/>
</dbReference>
<reference evidence="5" key="1">
    <citation type="submission" date="2015-12" db="EMBL/GenBank/DDBJ databases">
        <title>Complete genome sequences of two moderately thermophilic Paenibacillus species.</title>
        <authorList>
            <person name="Butler R.III."/>
            <person name="Wang J."/>
            <person name="Stark B.C."/>
            <person name="Pombert J.-F."/>
        </authorList>
    </citation>
    <scope>NUCLEOTIDE SEQUENCE [LARGE SCALE GENOMIC DNA]</scope>
    <source>
        <strain evidence="5">32O-Y</strain>
    </source>
</reference>
<dbReference type="EMBL" id="CP013652">
    <property type="protein sequence ID" value="ALS20436.1"/>
    <property type="molecule type" value="Genomic_DNA"/>
</dbReference>
<evidence type="ECO:0000256" key="1">
    <source>
        <dbReference type="ARBA" id="ARBA00023015"/>
    </source>
</evidence>
<dbReference type="OrthoDB" id="3684496at2"/>
<keyword evidence="5" id="KW-1185">Reference proteome</keyword>
<dbReference type="PANTHER" id="PTHR30514:SF1">
    <property type="entry name" value="HTH-TYPE TRANSCRIPTIONAL REGULATOR HEXR-RELATED"/>
    <property type="match status" value="1"/>
</dbReference>
<dbReference type="STRING" id="162209.IJ22_00440"/>
<dbReference type="Gene3D" id="3.40.50.10490">
    <property type="entry name" value="Glucose-6-phosphate isomerase like protein, domain 1"/>
    <property type="match status" value="1"/>
</dbReference>
<evidence type="ECO:0000256" key="2">
    <source>
        <dbReference type="ARBA" id="ARBA00023125"/>
    </source>
</evidence>
<dbReference type="InterPro" id="IPR036388">
    <property type="entry name" value="WH-like_DNA-bd_sf"/>
</dbReference>
<keyword evidence="2" id="KW-0238">DNA-binding</keyword>
<sequence length="281" mass="31090">MATFQHRVKAIEKEMTNSEKKIYSILSQTEKPFLLSMNELSKLSEVSEPSVVRFYRRLGYASYQELKVALVQENANDNAAGSIYEEIDLSDSADQIFHKIIDQTMVALHTTKELINYEAVERAGAMMAAAKRLFFFGQGVSGIMASDAAHKFLRLGETVMPIIDLHMEAIAASHMNEGDVIVAISHSGESEGLLKVLQLAKEKQARIIVITGFSKSSIAQIADELLVTSANETNYRPDAMVSRIVQMTIIDCLYVITVLHKGNHAIEAVNLSRLAVAKLKT</sequence>
<dbReference type="Gene3D" id="1.10.10.10">
    <property type="entry name" value="Winged helix-like DNA-binding domain superfamily/Winged helix DNA-binding domain"/>
    <property type="match status" value="1"/>
</dbReference>
<dbReference type="SUPFAM" id="SSF53697">
    <property type="entry name" value="SIS domain"/>
    <property type="match status" value="1"/>
</dbReference>
<dbReference type="GO" id="GO:0097367">
    <property type="term" value="F:carbohydrate derivative binding"/>
    <property type="evidence" value="ECO:0007669"/>
    <property type="project" value="InterPro"/>
</dbReference>
<dbReference type="Pfam" id="PF01418">
    <property type="entry name" value="HTH_6"/>
    <property type="match status" value="1"/>
</dbReference>
<keyword evidence="3" id="KW-0804">Transcription</keyword>
<organism evidence="4 5">
    <name type="scientific">Paenibacillus naphthalenovorans</name>
    <dbReference type="NCBI Taxonomy" id="162209"/>
    <lineage>
        <taxon>Bacteria</taxon>
        <taxon>Bacillati</taxon>
        <taxon>Bacillota</taxon>
        <taxon>Bacilli</taxon>
        <taxon>Bacillales</taxon>
        <taxon>Paenibacillaceae</taxon>
        <taxon>Paenibacillus</taxon>
    </lineage>
</organism>
<accession>A0A0U2VW02</accession>
<name>A0A0U2VW02_9BACL</name>
<dbReference type="SUPFAM" id="SSF46689">
    <property type="entry name" value="Homeodomain-like"/>
    <property type="match status" value="1"/>
</dbReference>
<dbReference type="AlphaFoldDB" id="A0A0U2VW02"/>
<dbReference type="GO" id="GO:1901135">
    <property type="term" value="P:carbohydrate derivative metabolic process"/>
    <property type="evidence" value="ECO:0007669"/>
    <property type="project" value="InterPro"/>
</dbReference>
<dbReference type="InterPro" id="IPR046348">
    <property type="entry name" value="SIS_dom_sf"/>
</dbReference>
<dbReference type="PROSITE" id="PS51071">
    <property type="entry name" value="HTH_RPIR"/>
    <property type="match status" value="1"/>
</dbReference>
<dbReference type="InterPro" id="IPR000281">
    <property type="entry name" value="HTH_RpiR"/>
</dbReference>
<dbReference type="InterPro" id="IPR009057">
    <property type="entry name" value="Homeodomain-like_sf"/>
</dbReference>
<dbReference type="PATRIC" id="fig|162209.4.peg.37"/>
<keyword evidence="1" id="KW-0805">Transcription regulation</keyword>